<dbReference type="EMBL" id="MDTU01000001">
    <property type="protein sequence ID" value="ODN43564.1"/>
    <property type="molecule type" value="Genomic_DNA"/>
</dbReference>
<organism evidence="1 2">
    <name type="scientific">Piscirickettsia litoralis</name>
    <dbReference type="NCBI Taxonomy" id="1891921"/>
    <lineage>
        <taxon>Bacteria</taxon>
        <taxon>Pseudomonadati</taxon>
        <taxon>Pseudomonadota</taxon>
        <taxon>Gammaproteobacteria</taxon>
        <taxon>Thiotrichales</taxon>
        <taxon>Piscirickettsiaceae</taxon>
        <taxon>Piscirickettsia</taxon>
    </lineage>
</organism>
<protein>
    <submittedName>
        <fullName evidence="1">Uncharacterized protein</fullName>
    </submittedName>
</protein>
<sequence length="62" mass="7356">MKYQNDHPDDMMIIYLDINEPLDQHINNLDQAIKKTLVWKSGPYKGQTLYFCTSRLKKIILT</sequence>
<accession>A0ABX3A3X5</accession>
<dbReference type="Proteomes" id="UP000094329">
    <property type="component" value="Unassembled WGS sequence"/>
</dbReference>
<proteinExistence type="predicted"/>
<name>A0ABX3A3X5_9GAMM</name>
<comment type="caution">
    <text evidence="1">The sequence shown here is derived from an EMBL/GenBank/DDBJ whole genome shotgun (WGS) entry which is preliminary data.</text>
</comment>
<gene>
    <name evidence="1" type="ORF">BGC07_12380</name>
</gene>
<evidence type="ECO:0000313" key="1">
    <source>
        <dbReference type="EMBL" id="ODN43564.1"/>
    </source>
</evidence>
<reference evidence="1 2" key="1">
    <citation type="submission" date="2016-08" db="EMBL/GenBank/DDBJ databases">
        <title>Draft genome sequence of Candidatus Piscirickettsia litoralis, from seawater.</title>
        <authorList>
            <person name="Wan X."/>
            <person name="Lee A.J."/>
            <person name="Hou S."/>
            <person name="Donachie S.P."/>
        </authorList>
    </citation>
    <scope>NUCLEOTIDE SEQUENCE [LARGE SCALE GENOMIC DNA]</scope>
    <source>
        <strain evidence="1 2">Y2</strain>
    </source>
</reference>
<keyword evidence="2" id="KW-1185">Reference proteome</keyword>
<evidence type="ECO:0000313" key="2">
    <source>
        <dbReference type="Proteomes" id="UP000094329"/>
    </source>
</evidence>